<dbReference type="NCBIfam" id="TIGR00385">
    <property type="entry name" value="dsbE"/>
    <property type="match status" value="1"/>
</dbReference>
<keyword evidence="5" id="KW-0676">Redox-active center</keyword>
<comment type="caution">
    <text evidence="7">The sequence shown here is derived from an EMBL/GenBank/DDBJ whole genome shotgun (WGS) entry which is preliminary data.</text>
</comment>
<dbReference type="Proteomes" id="UP001371218">
    <property type="component" value="Unassembled WGS sequence"/>
</dbReference>
<dbReference type="CDD" id="cd03010">
    <property type="entry name" value="TlpA_like_DsbE"/>
    <property type="match status" value="1"/>
</dbReference>
<evidence type="ECO:0000313" key="8">
    <source>
        <dbReference type="Proteomes" id="UP001371218"/>
    </source>
</evidence>
<sequence>MKARTLIPLGLFIALAIFLGLGLKLDPREVPSPLIDKPAPTFAAPTLADPARRITQQELLGKVWILNVWASWCGACRDEHPVLVAFARQRPDVTLIGLNYKDEREAGKAWLQSLGNPYADSLFDPQGRIGLDYGVYGVPETFVIDRQGVVRYKHIGPITPQALREKIEPLLARLSS</sequence>
<comment type="subcellular location">
    <subcellularLocation>
        <location evidence="1">Cell envelope</location>
    </subcellularLocation>
</comment>
<gene>
    <name evidence="7" type="ORF">AACH06_05040</name>
</gene>
<dbReference type="Gene3D" id="3.40.30.10">
    <property type="entry name" value="Glutaredoxin"/>
    <property type="match status" value="1"/>
</dbReference>
<dbReference type="PROSITE" id="PS51352">
    <property type="entry name" value="THIOREDOXIN_2"/>
    <property type="match status" value="1"/>
</dbReference>
<dbReference type="PANTHER" id="PTHR42852">
    <property type="entry name" value="THIOL:DISULFIDE INTERCHANGE PROTEIN DSBE"/>
    <property type="match status" value="1"/>
</dbReference>
<organism evidence="7 8">
    <name type="scientific">Ideonella lacteola</name>
    <dbReference type="NCBI Taxonomy" id="2984193"/>
    <lineage>
        <taxon>Bacteria</taxon>
        <taxon>Pseudomonadati</taxon>
        <taxon>Pseudomonadota</taxon>
        <taxon>Betaproteobacteria</taxon>
        <taxon>Burkholderiales</taxon>
        <taxon>Sphaerotilaceae</taxon>
        <taxon>Ideonella</taxon>
    </lineage>
</organism>
<dbReference type="InterPro" id="IPR013766">
    <property type="entry name" value="Thioredoxin_domain"/>
</dbReference>
<dbReference type="InterPro" id="IPR013740">
    <property type="entry name" value="Redoxin"/>
</dbReference>
<name>A0ABU9BK99_9BURK</name>
<comment type="similarity">
    <text evidence="2">Belongs to the thioredoxin family. DsbE subfamily.</text>
</comment>
<dbReference type="EMBL" id="JBBUTG010000002">
    <property type="protein sequence ID" value="MEK8030181.1"/>
    <property type="molecule type" value="Genomic_DNA"/>
</dbReference>
<dbReference type="SUPFAM" id="SSF52833">
    <property type="entry name" value="Thioredoxin-like"/>
    <property type="match status" value="1"/>
</dbReference>
<evidence type="ECO:0000256" key="3">
    <source>
        <dbReference type="ARBA" id="ARBA00022748"/>
    </source>
</evidence>
<keyword evidence="4" id="KW-1015">Disulfide bond</keyword>
<dbReference type="Pfam" id="PF08534">
    <property type="entry name" value="Redoxin"/>
    <property type="match status" value="1"/>
</dbReference>
<evidence type="ECO:0000256" key="5">
    <source>
        <dbReference type="ARBA" id="ARBA00023284"/>
    </source>
</evidence>
<dbReference type="InterPro" id="IPR017937">
    <property type="entry name" value="Thioredoxin_CS"/>
</dbReference>
<dbReference type="InterPro" id="IPR036249">
    <property type="entry name" value="Thioredoxin-like_sf"/>
</dbReference>
<dbReference type="PANTHER" id="PTHR42852:SF6">
    <property type="entry name" value="THIOL:DISULFIDE INTERCHANGE PROTEIN DSBE"/>
    <property type="match status" value="1"/>
</dbReference>
<dbReference type="PROSITE" id="PS00194">
    <property type="entry name" value="THIOREDOXIN_1"/>
    <property type="match status" value="1"/>
</dbReference>
<evidence type="ECO:0000313" key="7">
    <source>
        <dbReference type="EMBL" id="MEK8030181.1"/>
    </source>
</evidence>
<proteinExistence type="inferred from homology"/>
<dbReference type="RefSeq" id="WP_341424530.1">
    <property type="nucleotide sequence ID" value="NZ_JBBUTG010000002.1"/>
</dbReference>
<evidence type="ECO:0000256" key="2">
    <source>
        <dbReference type="ARBA" id="ARBA00007758"/>
    </source>
</evidence>
<accession>A0ABU9BK99</accession>
<feature type="domain" description="Thioredoxin" evidence="6">
    <location>
        <begin position="33"/>
        <end position="172"/>
    </location>
</feature>
<evidence type="ECO:0000256" key="4">
    <source>
        <dbReference type="ARBA" id="ARBA00023157"/>
    </source>
</evidence>
<reference evidence="7 8" key="1">
    <citation type="submission" date="2024-04" db="EMBL/GenBank/DDBJ databases">
        <title>Novel species of the genus Ideonella isolated from streams.</title>
        <authorList>
            <person name="Lu H."/>
        </authorList>
    </citation>
    <scope>NUCLEOTIDE SEQUENCE [LARGE SCALE GENOMIC DNA]</scope>
    <source>
        <strain evidence="7 8">DXS29W</strain>
    </source>
</reference>
<evidence type="ECO:0000259" key="6">
    <source>
        <dbReference type="PROSITE" id="PS51352"/>
    </source>
</evidence>
<protein>
    <submittedName>
        <fullName evidence="7">DsbE family thiol:disulfide interchange protein</fullName>
    </submittedName>
</protein>
<evidence type="ECO:0000256" key="1">
    <source>
        <dbReference type="ARBA" id="ARBA00004196"/>
    </source>
</evidence>
<keyword evidence="8" id="KW-1185">Reference proteome</keyword>
<dbReference type="InterPro" id="IPR050553">
    <property type="entry name" value="Thioredoxin_ResA/DsbE_sf"/>
</dbReference>
<dbReference type="InterPro" id="IPR004799">
    <property type="entry name" value="Periplasmic_diS_OxRdtase_DsbE"/>
</dbReference>
<keyword evidence="3" id="KW-0201">Cytochrome c-type biogenesis</keyword>